<evidence type="ECO:0000313" key="2">
    <source>
        <dbReference type="Proteomes" id="UP001634007"/>
    </source>
</evidence>
<protein>
    <submittedName>
        <fullName evidence="1">Uncharacterized protein</fullName>
    </submittedName>
</protein>
<reference evidence="1 2" key="1">
    <citation type="submission" date="2024-11" db="EMBL/GenBank/DDBJ databases">
        <title>Chromosome-level genome assembly of Eucalyptus globulus Labill. provides insights into its genome evolution.</title>
        <authorList>
            <person name="Li X."/>
        </authorList>
    </citation>
    <scope>NUCLEOTIDE SEQUENCE [LARGE SCALE GENOMIC DNA]</scope>
    <source>
        <strain evidence="1">CL2024</strain>
        <tissue evidence="1">Fresh tender leaves</tissue>
    </source>
</reference>
<gene>
    <name evidence="1" type="ORF">ACJRO7_036339</name>
</gene>
<dbReference type="EMBL" id="JBJKBG010000013">
    <property type="protein sequence ID" value="KAL3713931.1"/>
    <property type="molecule type" value="Genomic_DNA"/>
</dbReference>
<sequence>MATARKNSPRVRRFPQSTLKNFTSTIARLAYLERKRGSEFADSLWRFFARFLRSEIEAKRAGSSIYCAGPRTDGNEEGETRPRRKFASLALWGRESRQVLRT</sequence>
<keyword evidence="2" id="KW-1185">Reference proteome</keyword>
<dbReference type="AlphaFoldDB" id="A0ABD3IJG3"/>
<accession>A0ABD3IJG3</accession>
<organism evidence="1 2">
    <name type="scientific">Eucalyptus globulus</name>
    <name type="common">Tasmanian blue gum</name>
    <dbReference type="NCBI Taxonomy" id="34317"/>
    <lineage>
        <taxon>Eukaryota</taxon>
        <taxon>Viridiplantae</taxon>
        <taxon>Streptophyta</taxon>
        <taxon>Embryophyta</taxon>
        <taxon>Tracheophyta</taxon>
        <taxon>Spermatophyta</taxon>
        <taxon>Magnoliopsida</taxon>
        <taxon>eudicotyledons</taxon>
        <taxon>Gunneridae</taxon>
        <taxon>Pentapetalae</taxon>
        <taxon>rosids</taxon>
        <taxon>malvids</taxon>
        <taxon>Myrtales</taxon>
        <taxon>Myrtaceae</taxon>
        <taxon>Myrtoideae</taxon>
        <taxon>Eucalypteae</taxon>
        <taxon>Eucalyptus</taxon>
    </lineage>
</organism>
<comment type="caution">
    <text evidence="1">The sequence shown here is derived from an EMBL/GenBank/DDBJ whole genome shotgun (WGS) entry which is preliminary data.</text>
</comment>
<name>A0ABD3IJG3_EUCGL</name>
<dbReference type="Proteomes" id="UP001634007">
    <property type="component" value="Unassembled WGS sequence"/>
</dbReference>
<evidence type="ECO:0000313" key="1">
    <source>
        <dbReference type="EMBL" id="KAL3713931.1"/>
    </source>
</evidence>
<proteinExistence type="predicted"/>